<gene>
    <name evidence="1" type="ORF">GF1_29070</name>
</gene>
<dbReference type="Pfam" id="PF12643">
    <property type="entry name" value="MazG-like"/>
    <property type="match status" value="1"/>
</dbReference>
<dbReference type="InterPro" id="IPR052555">
    <property type="entry name" value="dCTP_Pyrophosphatase"/>
</dbReference>
<dbReference type="GO" id="GO:0047429">
    <property type="term" value="F:nucleoside triphosphate diphosphatase activity"/>
    <property type="evidence" value="ECO:0007669"/>
    <property type="project" value="InterPro"/>
</dbReference>
<protein>
    <submittedName>
        <fullName evidence="1">Nucleotide pyrophosphohydrolase</fullName>
    </submittedName>
</protein>
<dbReference type="AlphaFoldDB" id="A0A915U366"/>
<dbReference type="CDD" id="cd11537">
    <property type="entry name" value="NTP-PPase_RS21-C6_like"/>
    <property type="match status" value="1"/>
</dbReference>
<accession>A0A915U366</accession>
<name>A0A915U366_9BACT</name>
<dbReference type="Proteomes" id="UP001063350">
    <property type="component" value="Chromosome"/>
</dbReference>
<dbReference type="EMBL" id="AP024233">
    <property type="protein sequence ID" value="BCO10531.1"/>
    <property type="molecule type" value="Genomic_DNA"/>
</dbReference>
<dbReference type="PANTHER" id="PTHR46523:SF1">
    <property type="entry name" value="DCTP PYROPHOSPHATASE 1"/>
    <property type="match status" value="1"/>
</dbReference>
<dbReference type="KEGG" id="ddu:GF1_29070"/>
<dbReference type="SUPFAM" id="SSF101386">
    <property type="entry name" value="all-alpha NTP pyrophosphatases"/>
    <property type="match status" value="1"/>
</dbReference>
<reference evidence="1" key="1">
    <citation type="submission" date="2020-12" db="EMBL/GenBank/DDBJ databases">
        <title>Desulfobium dissulfuricans gen. nov., sp. nov., a novel mesophilic, sulfate-reducing bacterium isolated from a deep-sea hydrothermal vent.</title>
        <authorList>
            <person name="Hashimoto Y."/>
            <person name="Tame A."/>
            <person name="Sawayama S."/>
            <person name="Miyazaki J."/>
            <person name="Takai K."/>
            <person name="Nakagawa S."/>
        </authorList>
    </citation>
    <scope>NUCLEOTIDE SEQUENCE</scope>
    <source>
        <strain evidence="1">GF1</strain>
    </source>
</reference>
<evidence type="ECO:0000313" key="1">
    <source>
        <dbReference type="EMBL" id="BCO10531.1"/>
    </source>
</evidence>
<keyword evidence="2" id="KW-1185">Reference proteome</keyword>
<dbReference type="Gene3D" id="1.10.287.1080">
    <property type="entry name" value="MazG-like"/>
    <property type="match status" value="1"/>
</dbReference>
<dbReference type="RefSeq" id="WP_267927256.1">
    <property type="nucleotide sequence ID" value="NZ_AP024233.1"/>
</dbReference>
<proteinExistence type="predicted"/>
<dbReference type="PIRSF" id="PIRSF029826">
    <property type="entry name" value="UCP029826_pph"/>
    <property type="match status" value="1"/>
</dbReference>
<dbReference type="GO" id="GO:0009143">
    <property type="term" value="P:nucleoside triphosphate catabolic process"/>
    <property type="evidence" value="ECO:0007669"/>
    <property type="project" value="InterPro"/>
</dbReference>
<evidence type="ECO:0000313" key="2">
    <source>
        <dbReference type="Proteomes" id="UP001063350"/>
    </source>
</evidence>
<organism evidence="1 2">
    <name type="scientific">Desulfolithobacter dissulfuricans</name>
    <dbReference type="NCBI Taxonomy" id="2795293"/>
    <lineage>
        <taxon>Bacteria</taxon>
        <taxon>Pseudomonadati</taxon>
        <taxon>Thermodesulfobacteriota</taxon>
        <taxon>Desulfobulbia</taxon>
        <taxon>Desulfobulbales</taxon>
        <taxon>Desulfobulbaceae</taxon>
        <taxon>Desulfolithobacter</taxon>
    </lineage>
</organism>
<dbReference type="InterPro" id="IPR025984">
    <property type="entry name" value="DCTPP"/>
</dbReference>
<sequence length="121" mass="13957">MEIHTIDELKQALRDFSARRDWDQFHTPKNLAMALIVEAAELVEQFQWLSPEESMDPDPQRREAVALEMADVLIYLVRLADRLDIDLLEAAGRKMVLNARKYPARLVRGRADMAARPETDP</sequence>
<dbReference type="PANTHER" id="PTHR46523">
    <property type="entry name" value="DCTP PYROPHOSPHATASE 1"/>
    <property type="match status" value="1"/>
</dbReference>